<feature type="domain" description="Solute-binding protein family 5" evidence="6">
    <location>
        <begin position="97"/>
        <end position="299"/>
    </location>
</feature>
<dbReference type="PROSITE" id="PS01040">
    <property type="entry name" value="SBP_BACTERIAL_5"/>
    <property type="match status" value="1"/>
</dbReference>
<dbReference type="Gene3D" id="3.90.76.10">
    <property type="entry name" value="Dipeptide-binding Protein, Domain 1"/>
    <property type="match status" value="1"/>
</dbReference>
<organism evidence="7 8">
    <name type="scientific">Escherichia coli</name>
    <dbReference type="NCBI Taxonomy" id="562"/>
    <lineage>
        <taxon>Bacteria</taxon>
        <taxon>Pseudomonadati</taxon>
        <taxon>Pseudomonadota</taxon>
        <taxon>Gammaproteobacteria</taxon>
        <taxon>Enterobacterales</taxon>
        <taxon>Enterobacteriaceae</taxon>
        <taxon>Escherichia</taxon>
    </lineage>
</organism>
<dbReference type="GO" id="GO:0015833">
    <property type="term" value="P:peptide transport"/>
    <property type="evidence" value="ECO:0007669"/>
    <property type="project" value="TreeGrafter"/>
</dbReference>
<dbReference type="PANTHER" id="PTHR30290">
    <property type="entry name" value="PERIPLASMIC BINDING COMPONENT OF ABC TRANSPORTER"/>
    <property type="match status" value="1"/>
</dbReference>
<dbReference type="FunFam" id="3.40.190.10:FF:000018">
    <property type="entry name" value="Oligopeptide ABC transporter, oligopeptide-binding protein"/>
    <property type="match status" value="1"/>
</dbReference>
<evidence type="ECO:0000313" key="7">
    <source>
        <dbReference type="EMBL" id="STJ18268.1"/>
    </source>
</evidence>
<evidence type="ECO:0000256" key="3">
    <source>
        <dbReference type="ARBA" id="ARBA00022448"/>
    </source>
</evidence>
<keyword evidence="4 5" id="KW-0732">Signal</keyword>
<reference evidence="7 8" key="1">
    <citation type="submission" date="2018-06" db="EMBL/GenBank/DDBJ databases">
        <authorList>
            <consortium name="Pathogen Informatics"/>
            <person name="Doyle S."/>
        </authorList>
    </citation>
    <scope>NUCLEOTIDE SEQUENCE [LARGE SCALE GENOMIC DNA]</scope>
    <source>
        <strain evidence="7 8">NCTC9081</strain>
    </source>
</reference>
<evidence type="ECO:0000256" key="2">
    <source>
        <dbReference type="ARBA" id="ARBA00005695"/>
    </source>
</evidence>
<keyword evidence="3" id="KW-0813">Transport</keyword>
<evidence type="ECO:0000313" key="8">
    <source>
        <dbReference type="Proteomes" id="UP000254716"/>
    </source>
</evidence>
<evidence type="ECO:0000259" key="6">
    <source>
        <dbReference type="Pfam" id="PF00496"/>
    </source>
</evidence>
<dbReference type="Pfam" id="PF00496">
    <property type="entry name" value="SBP_bac_5"/>
    <property type="match status" value="1"/>
</dbReference>
<dbReference type="EMBL" id="UGCV01000008">
    <property type="protein sequence ID" value="STJ18268.1"/>
    <property type="molecule type" value="Genomic_DNA"/>
</dbReference>
<dbReference type="SUPFAM" id="SSF53850">
    <property type="entry name" value="Periplasmic binding protein-like II"/>
    <property type="match status" value="1"/>
</dbReference>
<dbReference type="CDD" id="cd08504">
    <property type="entry name" value="PBP2_OppA"/>
    <property type="match status" value="1"/>
</dbReference>
<name>A0A376W5X2_ECOLX</name>
<comment type="similarity">
    <text evidence="2">Belongs to the bacterial solute-binding protein 5 family.</text>
</comment>
<dbReference type="GO" id="GO:0030288">
    <property type="term" value="C:outer membrane-bounded periplasmic space"/>
    <property type="evidence" value="ECO:0007669"/>
    <property type="project" value="TreeGrafter"/>
</dbReference>
<dbReference type="InterPro" id="IPR023765">
    <property type="entry name" value="SBP_5_CS"/>
</dbReference>
<dbReference type="Gene3D" id="3.40.190.10">
    <property type="entry name" value="Periplasmic binding protein-like II"/>
    <property type="match status" value="1"/>
</dbReference>
<dbReference type="AlphaFoldDB" id="A0A376W5X2"/>
<dbReference type="PANTHER" id="PTHR30290:SF10">
    <property type="entry name" value="PERIPLASMIC OLIGOPEPTIDE-BINDING PROTEIN-RELATED"/>
    <property type="match status" value="1"/>
</dbReference>
<dbReference type="InterPro" id="IPR000914">
    <property type="entry name" value="SBP_5_dom"/>
</dbReference>
<protein>
    <submittedName>
        <fullName evidence="7">Periplasmic oligopeptide-binding protein</fullName>
    </submittedName>
</protein>
<dbReference type="Proteomes" id="UP000254716">
    <property type="component" value="Unassembled WGS sequence"/>
</dbReference>
<evidence type="ECO:0000256" key="5">
    <source>
        <dbReference type="SAM" id="SignalP"/>
    </source>
</evidence>
<comment type="subcellular location">
    <subcellularLocation>
        <location evidence="1">Periplasm</location>
    </subcellularLocation>
</comment>
<dbReference type="FunFam" id="3.90.76.10:FF:000001">
    <property type="entry name" value="Oligopeptide ABC transporter substrate-binding protein"/>
    <property type="match status" value="1"/>
</dbReference>
<feature type="chain" id="PRO_5017053817" evidence="5">
    <location>
        <begin position="42"/>
        <end position="333"/>
    </location>
</feature>
<evidence type="ECO:0000256" key="1">
    <source>
        <dbReference type="ARBA" id="ARBA00004418"/>
    </source>
</evidence>
<feature type="signal peptide" evidence="5">
    <location>
        <begin position="1"/>
        <end position="41"/>
    </location>
</feature>
<accession>A0A376W5X2</accession>
<sequence length="333" mass="36965">MLVNTSNYNEGVQKTMTNITKRSLVAAGVLAALMAGNVALAADVPAGVTLAEKQTLVRNNGSEVQSLDPHKIEGVPESNISRDLFEGLLVSDLDGHPAPGVAESWDNKDAKVWTFHLRKDAKWSDGTPVTAQDFVYSWQRSVDPNTASPYASYLQYGHIAGIDEILEGKKPITDLGVKAIDDHTLEVTLSEPVPYFYKLLVHPSTSPVPKAAIEKFGEKWTQPGNIVTNGAYTLKDWVVNERIVLERSPTYWNNAKTVINQVTYLPIASEVTDVNRYRSGEIDMTYNNMPIELFQKLKKEIPDEVHVIHTCALTITKLITRNRHLMTCVCVPH</sequence>
<evidence type="ECO:0000256" key="4">
    <source>
        <dbReference type="ARBA" id="ARBA00022729"/>
    </source>
</evidence>
<gene>
    <name evidence="7" type="primary">oppA_2</name>
    <name evidence="7" type="ORF">NCTC9081_03748</name>
</gene>
<proteinExistence type="inferred from homology"/>
<dbReference type="GO" id="GO:1904680">
    <property type="term" value="F:peptide transmembrane transporter activity"/>
    <property type="evidence" value="ECO:0007669"/>
    <property type="project" value="TreeGrafter"/>
</dbReference>
<dbReference type="InterPro" id="IPR039424">
    <property type="entry name" value="SBP_5"/>
</dbReference>